<dbReference type="Gene3D" id="3.40.630.30">
    <property type="match status" value="1"/>
</dbReference>
<protein>
    <recommendedName>
        <fullName evidence="6">[Ribosomal protein uS5]-alanine N-acetyltransferase</fullName>
        <ecNumber evidence="4">2.3.1.267</ecNumber>
    </recommendedName>
</protein>
<dbReference type="SUPFAM" id="SSF55729">
    <property type="entry name" value="Acyl-CoA N-acyltransferases (Nat)"/>
    <property type="match status" value="1"/>
</dbReference>
<sequence>MREYSGLFISVVWSSNMVRQLLMPQLTGERVRLSAVQCADVQQVLDYYQRNRQFLQPWEPLRDAHFYTHEFWMTELAAREQRLAEGTGISFGVLHQHSNELIGFCNFSNIVRGVFQACHLGYALDQRFEGQGFMSEALALGIGYVFEQLHLHRVMANYMPANLRSAAVLARLGFVREGYASRYLKINGVWEDHILTALINPDPTL</sequence>
<evidence type="ECO:0000256" key="2">
    <source>
        <dbReference type="ARBA" id="ARBA00023315"/>
    </source>
</evidence>
<dbReference type="FunFam" id="3.40.630.30:FF:000005">
    <property type="entry name" value="Ribosomal protein alanine acetyltransferase"/>
    <property type="match status" value="1"/>
</dbReference>
<dbReference type="PANTHER" id="PTHR43792:SF8">
    <property type="entry name" value="[RIBOSOMAL PROTEIN US5]-ALANINE N-ACETYLTRANSFERASE"/>
    <property type="match status" value="1"/>
</dbReference>
<comment type="similarity">
    <text evidence="3">Belongs to the acetyltransferase family. RimJ subfamily.</text>
</comment>
<accession>A0A2S5KNC8</accession>
<evidence type="ECO:0000259" key="7">
    <source>
        <dbReference type="PROSITE" id="PS51186"/>
    </source>
</evidence>
<keyword evidence="1" id="KW-0808">Transferase</keyword>
<name>A0A2S5KNC8_9PROT</name>
<evidence type="ECO:0000256" key="5">
    <source>
        <dbReference type="ARBA" id="ARBA00048922"/>
    </source>
</evidence>
<dbReference type="InterPro" id="IPR000182">
    <property type="entry name" value="GNAT_dom"/>
</dbReference>
<dbReference type="OrthoDB" id="5294174at2"/>
<dbReference type="NCBIfam" id="NF008072">
    <property type="entry name" value="PRK10809.1"/>
    <property type="match status" value="1"/>
</dbReference>
<evidence type="ECO:0000256" key="3">
    <source>
        <dbReference type="ARBA" id="ARBA00038502"/>
    </source>
</evidence>
<keyword evidence="8" id="KW-0687">Ribonucleoprotein</keyword>
<reference evidence="8 9" key="1">
    <citation type="submission" date="2018-02" db="EMBL/GenBank/DDBJ databases">
        <title>novel marine gammaproteobacteria from coastal saline agro ecosystem.</title>
        <authorList>
            <person name="Krishnan R."/>
            <person name="Ramesh Kumar N."/>
        </authorList>
    </citation>
    <scope>NUCLEOTIDE SEQUENCE [LARGE SCALE GENOMIC DNA]</scope>
    <source>
        <strain evidence="8 9">228</strain>
    </source>
</reference>
<dbReference type="GO" id="GO:0005840">
    <property type="term" value="C:ribosome"/>
    <property type="evidence" value="ECO:0007669"/>
    <property type="project" value="UniProtKB-KW"/>
</dbReference>
<evidence type="ECO:0000256" key="6">
    <source>
        <dbReference type="ARBA" id="ARBA00074015"/>
    </source>
</evidence>
<gene>
    <name evidence="8" type="ORF">C4K68_16175</name>
</gene>
<dbReference type="EC" id="2.3.1.267" evidence="4"/>
<evidence type="ECO:0000313" key="9">
    <source>
        <dbReference type="Proteomes" id="UP000238196"/>
    </source>
</evidence>
<evidence type="ECO:0000256" key="1">
    <source>
        <dbReference type="ARBA" id="ARBA00022679"/>
    </source>
</evidence>
<dbReference type="PROSITE" id="PS51186">
    <property type="entry name" value="GNAT"/>
    <property type="match status" value="1"/>
</dbReference>
<dbReference type="AlphaFoldDB" id="A0A2S5KNC8"/>
<dbReference type="GO" id="GO:0005737">
    <property type="term" value="C:cytoplasm"/>
    <property type="evidence" value="ECO:0007669"/>
    <property type="project" value="TreeGrafter"/>
</dbReference>
<dbReference type="EMBL" id="PRLP01000054">
    <property type="protein sequence ID" value="PPC76321.1"/>
    <property type="molecule type" value="Genomic_DNA"/>
</dbReference>
<comment type="caution">
    <text evidence="8">The sequence shown here is derived from an EMBL/GenBank/DDBJ whole genome shotgun (WGS) entry which is preliminary data.</text>
</comment>
<comment type="catalytic activity">
    <reaction evidence="5">
        <text>N-terminal L-alanyl-[ribosomal protein uS5] + acetyl-CoA = N-terminal N(alpha)-acetyl-L-alanyl-[ribosomal protein uS5] + CoA + H(+)</text>
        <dbReference type="Rhea" id="RHEA:43752"/>
        <dbReference type="Rhea" id="RHEA-COMP:10672"/>
        <dbReference type="Rhea" id="RHEA-COMP:10673"/>
        <dbReference type="ChEBI" id="CHEBI:15378"/>
        <dbReference type="ChEBI" id="CHEBI:57287"/>
        <dbReference type="ChEBI" id="CHEBI:57288"/>
        <dbReference type="ChEBI" id="CHEBI:64718"/>
        <dbReference type="ChEBI" id="CHEBI:83683"/>
        <dbReference type="EC" id="2.3.1.267"/>
    </reaction>
</comment>
<evidence type="ECO:0000313" key="8">
    <source>
        <dbReference type="EMBL" id="PPC76321.1"/>
    </source>
</evidence>
<proteinExistence type="inferred from homology"/>
<evidence type="ECO:0000256" key="4">
    <source>
        <dbReference type="ARBA" id="ARBA00039124"/>
    </source>
</evidence>
<dbReference type="PANTHER" id="PTHR43792">
    <property type="entry name" value="GNAT FAMILY, PUTATIVE (AFU_ORTHOLOGUE AFUA_3G00765)-RELATED-RELATED"/>
    <property type="match status" value="1"/>
</dbReference>
<dbReference type="GO" id="GO:0008999">
    <property type="term" value="F:protein-N-terminal-alanine acetyltransferase activity"/>
    <property type="evidence" value="ECO:0007669"/>
    <property type="project" value="UniProtKB-EC"/>
</dbReference>
<keyword evidence="8" id="KW-0689">Ribosomal protein</keyword>
<dbReference type="Pfam" id="PF13302">
    <property type="entry name" value="Acetyltransf_3"/>
    <property type="match status" value="1"/>
</dbReference>
<dbReference type="InterPro" id="IPR051531">
    <property type="entry name" value="N-acetyltransferase"/>
</dbReference>
<feature type="domain" description="N-acetyltransferase" evidence="7">
    <location>
        <begin position="45"/>
        <end position="196"/>
    </location>
</feature>
<dbReference type="Proteomes" id="UP000238196">
    <property type="component" value="Unassembled WGS sequence"/>
</dbReference>
<dbReference type="InterPro" id="IPR016181">
    <property type="entry name" value="Acyl_CoA_acyltransferase"/>
</dbReference>
<keyword evidence="2" id="KW-0012">Acyltransferase</keyword>
<organism evidence="8 9">
    <name type="scientific">Proteobacteria bacterium 228</name>
    <dbReference type="NCBI Taxonomy" id="2083153"/>
    <lineage>
        <taxon>Bacteria</taxon>
        <taxon>Pseudomonadati</taxon>
        <taxon>Pseudomonadota</taxon>
    </lineage>
</organism>